<feature type="transmembrane region" description="Helical" evidence="1">
    <location>
        <begin position="47"/>
        <end position="72"/>
    </location>
</feature>
<evidence type="ECO:0008006" key="4">
    <source>
        <dbReference type="Google" id="ProtNLM"/>
    </source>
</evidence>
<dbReference type="PANTHER" id="PTHR31272:SF9">
    <property type="entry name" value="BLL1027 PROTEIN"/>
    <property type="match status" value="1"/>
</dbReference>
<feature type="transmembrane region" description="Helical" evidence="1">
    <location>
        <begin position="134"/>
        <end position="160"/>
    </location>
</feature>
<feature type="transmembrane region" description="Helical" evidence="1">
    <location>
        <begin position="78"/>
        <end position="98"/>
    </location>
</feature>
<accession>A0A1G2HUA5</accession>
<dbReference type="InterPro" id="IPR051790">
    <property type="entry name" value="Cytochrome_c-biogenesis_DsbD"/>
</dbReference>
<feature type="transmembrane region" description="Helical" evidence="1">
    <location>
        <begin position="212"/>
        <end position="233"/>
    </location>
</feature>
<reference evidence="2 3" key="1">
    <citation type="journal article" date="2016" name="Nat. Commun.">
        <title>Thousands of microbial genomes shed light on interconnected biogeochemical processes in an aquifer system.</title>
        <authorList>
            <person name="Anantharaman K."/>
            <person name="Brown C.T."/>
            <person name="Hug L.A."/>
            <person name="Sharon I."/>
            <person name="Castelle C.J."/>
            <person name="Probst A.J."/>
            <person name="Thomas B.C."/>
            <person name="Singh A."/>
            <person name="Wilkins M.J."/>
            <person name="Karaoz U."/>
            <person name="Brodie E.L."/>
            <person name="Williams K.H."/>
            <person name="Hubbard S.S."/>
            <person name="Banfield J.F."/>
        </authorList>
    </citation>
    <scope>NUCLEOTIDE SEQUENCE [LARGE SCALE GENOMIC DNA]</scope>
</reference>
<keyword evidence="1" id="KW-1133">Transmembrane helix</keyword>
<evidence type="ECO:0000313" key="3">
    <source>
        <dbReference type="Proteomes" id="UP000178774"/>
    </source>
</evidence>
<dbReference type="EMBL" id="MHOP01000009">
    <property type="protein sequence ID" value="OGZ66126.1"/>
    <property type="molecule type" value="Genomic_DNA"/>
</dbReference>
<evidence type="ECO:0000256" key="1">
    <source>
        <dbReference type="SAM" id="Phobius"/>
    </source>
</evidence>
<name>A0A1G2HUA5_9BACT</name>
<keyword evidence="1" id="KW-0472">Membrane</keyword>
<dbReference type="AlphaFoldDB" id="A0A1G2HUA5"/>
<sequence>MAVEATLPTLITVITTAAIDSINPCAIGVLILMISVMLGAKQSTSRMLLLGGLYVFSVLVVYFLAGLGLLYFLSTIPLWITEYLSISVGILIISAGILEIKDFFWYGKWFSLTIPGRFVEKIHLLSNRTTVPGVILLGAFVSAVELPCTGAPYLAIITMLSQYFDFTAFLLLILYNIIFVLPLIIILLLVAGGMKLQKINAWKHKNKPYMRLLMGLLLIWLGWLLMLIANGTINFG</sequence>
<dbReference type="PANTHER" id="PTHR31272">
    <property type="entry name" value="CYTOCHROME C-TYPE BIOGENESIS PROTEIN HI_1454-RELATED"/>
    <property type="match status" value="1"/>
</dbReference>
<evidence type="ECO:0000313" key="2">
    <source>
        <dbReference type="EMBL" id="OGZ66126.1"/>
    </source>
</evidence>
<comment type="caution">
    <text evidence="2">The sequence shown here is derived from an EMBL/GenBank/DDBJ whole genome shotgun (WGS) entry which is preliminary data.</text>
</comment>
<organism evidence="2 3">
    <name type="scientific">Candidatus Staskawiczbacteria bacterium RIFCSPHIGHO2_01_FULL_41_41</name>
    <dbReference type="NCBI Taxonomy" id="1802203"/>
    <lineage>
        <taxon>Bacteria</taxon>
        <taxon>Candidatus Staskawicziibacteriota</taxon>
    </lineage>
</organism>
<feature type="transmembrane region" description="Helical" evidence="1">
    <location>
        <begin position="166"/>
        <end position="191"/>
    </location>
</feature>
<feature type="transmembrane region" description="Helical" evidence="1">
    <location>
        <begin position="21"/>
        <end position="40"/>
    </location>
</feature>
<keyword evidence="1" id="KW-0812">Transmembrane</keyword>
<proteinExistence type="predicted"/>
<protein>
    <recommendedName>
        <fullName evidence="4">Cytochrome C biogenesis protein transmembrane domain-containing protein</fullName>
    </recommendedName>
</protein>
<gene>
    <name evidence="2" type="ORF">A2822_00280</name>
</gene>
<dbReference type="Proteomes" id="UP000178774">
    <property type="component" value="Unassembled WGS sequence"/>
</dbReference>